<dbReference type="GO" id="GO:0005886">
    <property type="term" value="C:plasma membrane"/>
    <property type="evidence" value="ECO:0007669"/>
    <property type="project" value="UniProtKB-SubCell"/>
</dbReference>
<protein>
    <submittedName>
        <fullName evidence="9">PqiA family integral membrane protein</fullName>
    </submittedName>
</protein>
<reference evidence="9 10" key="1">
    <citation type="submission" date="2015-03" db="EMBL/GenBank/DDBJ databases">
        <authorList>
            <person name="Murphy D."/>
        </authorList>
    </citation>
    <scope>NUCLEOTIDE SEQUENCE [LARGE SCALE GENOMIC DNA]</scope>
    <source>
        <strain evidence="9 10">Y233</strain>
    </source>
</reference>
<dbReference type="NCBIfam" id="TIGR00155">
    <property type="entry name" value="pqiA_fam"/>
    <property type="match status" value="1"/>
</dbReference>
<dbReference type="Pfam" id="PF04403">
    <property type="entry name" value="PqiA"/>
    <property type="match status" value="2"/>
</dbReference>
<sequence length="454" mass="50854">MNSSVLSPVSPDYIIINRAIFYKTIQYTDGILCRAILYLMKIHAIQRPLSTARVQRCCECDALFTLPPLGSNQTAYCPRCNAKITSGRDWSLTRLTAMAFAMLLLIPFAFTEPLISIRLLGTRIDASLLAGIWQMSRQGDPITASMVAFCVLAAPVTLTLSILYLRIGSRIGINLRPILLILERLKEWVMLDIYLIGMAVACIKVKEYADIMPGTGLIAYLTLTLLSILTLVHLNLEQLWERFYPQEQTPGPQETLRVCLSCHYTGHPDSHGRCSRCHTPLRHRRRHSIQKTWAALIAAIVLLLPANLLPISIVYANGVRMEDTIFSGVVSLASSGNLPIAAVVFIASVLVPFTKVIVLITLLLSIHLKTQHSLKTRMRLLRLITWIGRWSMLDLFVIALMMSLINRDQLFSFTMGPAAFYFGSAVILTILAVEWLDSRLIWDAYATGNTEYTD</sequence>
<evidence type="ECO:0000256" key="7">
    <source>
        <dbReference type="ARBA" id="ARBA00023136"/>
    </source>
</evidence>
<feature type="transmembrane region" description="Helical" evidence="8">
    <location>
        <begin position="142"/>
        <end position="167"/>
    </location>
</feature>
<keyword evidence="6 8" id="KW-1133">Transmembrane helix</keyword>
<feature type="transmembrane region" description="Helical" evidence="8">
    <location>
        <begin position="218"/>
        <end position="236"/>
    </location>
</feature>
<evidence type="ECO:0000256" key="5">
    <source>
        <dbReference type="ARBA" id="ARBA00022692"/>
    </source>
</evidence>
<keyword evidence="4" id="KW-0997">Cell inner membrane</keyword>
<evidence type="ECO:0000256" key="2">
    <source>
        <dbReference type="ARBA" id="ARBA00007555"/>
    </source>
</evidence>
<comment type="subcellular location">
    <subcellularLocation>
        <location evidence="1">Cell inner membrane</location>
        <topology evidence="1">Multi-pass membrane protein</topology>
    </subcellularLocation>
</comment>
<dbReference type="Proteomes" id="UP000038204">
    <property type="component" value="Unassembled WGS sequence"/>
</dbReference>
<comment type="similarity">
    <text evidence="2">Belongs to the PqiA family.</text>
</comment>
<dbReference type="PANTHER" id="PTHR30462:SF1">
    <property type="entry name" value="INTERMEMBRANE TRANSPORT PROTEIN YEBS"/>
    <property type="match status" value="1"/>
</dbReference>
<feature type="transmembrane region" description="Helical" evidence="8">
    <location>
        <begin position="387"/>
        <end position="406"/>
    </location>
</feature>
<evidence type="ECO:0000313" key="10">
    <source>
        <dbReference type="Proteomes" id="UP000038204"/>
    </source>
</evidence>
<proteinExistence type="inferred from homology"/>
<dbReference type="AlphaFoldDB" id="A0A0T9QKL1"/>
<feature type="transmembrane region" description="Helical" evidence="8">
    <location>
        <begin position="418"/>
        <end position="436"/>
    </location>
</feature>
<feature type="transmembrane region" description="Helical" evidence="8">
    <location>
        <begin position="292"/>
        <end position="318"/>
    </location>
</feature>
<dbReference type="InterPro" id="IPR005219">
    <property type="entry name" value="PqiA-like_proteobact"/>
</dbReference>
<dbReference type="Gene3D" id="1.20.1070.10">
    <property type="entry name" value="Rhodopsin 7-helix transmembrane proteins"/>
    <property type="match status" value="1"/>
</dbReference>
<feature type="transmembrane region" description="Helical" evidence="8">
    <location>
        <begin position="92"/>
        <end position="110"/>
    </location>
</feature>
<feature type="transmembrane region" description="Helical" evidence="8">
    <location>
        <begin position="338"/>
        <end position="366"/>
    </location>
</feature>
<dbReference type="InterPro" id="IPR051800">
    <property type="entry name" value="PqiA-PqiB_transport"/>
</dbReference>
<keyword evidence="5 8" id="KW-0812">Transmembrane</keyword>
<dbReference type="EMBL" id="CQBK01000017">
    <property type="protein sequence ID" value="CNI14926.1"/>
    <property type="molecule type" value="Genomic_DNA"/>
</dbReference>
<evidence type="ECO:0000313" key="9">
    <source>
        <dbReference type="EMBL" id="CNI14926.1"/>
    </source>
</evidence>
<evidence type="ECO:0000256" key="8">
    <source>
        <dbReference type="SAM" id="Phobius"/>
    </source>
</evidence>
<evidence type="ECO:0000256" key="6">
    <source>
        <dbReference type="ARBA" id="ARBA00022989"/>
    </source>
</evidence>
<evidence type="ECO:0000256" key="4">
    <source>
        <dbReference type="ARBA" id="ARBA00022519"/>
    </source>
</evidence>
<evidence type="ECO:0000256" key="3">
    <source>
        <dbReference type="ARBA" id="ARBA00022475"/>
    </source>
</evidence>
<keyword evidence="3" id="KW-1003">Cell membrane</keyword>
<organism evidence="9 10">
    <name type="scientific">Yersinia similis</name>
    <dbReference type="NCBI Taxonomy" id="367190"/>
    <lineage>
        <taxon>Bacteria</taxon>
        <taxon>Pseudomonadati</taxon>
        <taxon>Pseudomonadota</taxon>
        <taxon>Gammaproteobacteria</taxon>
        <taxon>Enterobacterales</taxon>
        <taxon>Yersiniaceae</taxon>
        <taxon>Yersinia</taxon>
    </lineage>
</organism>
<dbReference type="InterPro" id="IPR007498">
    <property type="entry name" value="PqiA-like"/>
</dbReference>
<keyword evidence="7 8" id="KW-0472">Membrane</keyword>
<evidence type="ECO:0000256" key="1">
    <source>
        <dbReference type="ARBA" id="ARBA00004429"/>
    </source>
</evidence>
<accession>A0A0T9QKL1</accession>
<name>A0A0T9QKL1_9GAMM</name>
<gene>
    <name evidence="9" type="primary">yebS_2</name>
    <name evidence="9" type="ORF">ERS008667_02564</name>
</gene>
<dbReference type="PANTHER" id="PTHR30462">
    <property type="entry name" value="INTERMEMBRANE TRANSPORT PROTEIN PQIB-RELATED"/>
    <property type="match status" value="1"/>
</dbReference>